<accession>R4TMP3</accession>
<gene>
    <name evidence="2" type="primary">124</name>
    <name evidence="2" type="ORF">DNAM5_124</name>
</gene>
<feature type="compositionally biased region" description="Low complexity" evidence="1">
    <location>
        <begin position="7"/>
        <end position="20"/>
    </location>
</feature>
<evidence type="ECO:0000256" key="1">
    <source>
        <dbReference type="SAM" id="MobiDB-lite"/>
    </source>
</evidence>
<dbReference type="GeneID" id="16193510"/>
<keyword evidence="3" id="KW-1185">Reference proteome</keyword>
<protein>
    <submittedName>
        <fullName evidence="2">Uncharacterized protein</fullName>
    </submittedName>
</protein>
<proteinExistence type="predicted"/>
<evidence type="ECO:0000313" key="2">
    <source>
        <dbReference type="EMBL" id="AGM12022.1"/>
    </source>
</evidence>
<evidence type="ECO:0000313" key="3">
    <source>
        <dbReference type="Proteomes" id="UP000202086"/>
    </source>
</evidence>
<dbReference type="RefSeq" id="YP_008059685.1">
    <property type="nucleotide sequence ID" value="NC_021330.1"/>
</dbReference>
<organism evidence="2 3">
    <name type="scientific">Haloarcula californiae tailed virus 1</name>
    <dbReference type="NCBI Taxonomy" id="1273746"/>
    <lineage>
        <taxon>Viruses</taxon>
        <taxon>Duplodnaviria</taxon>
        <taxon>Heunggongvirae</taxon>
        <taxon>Uroviricota</taxon>
        <taxon>Caudoviricetes</taxon>
        <taxon>Thumleimavirales</taxon>
        <taxon>Druskaviridae</taxon>
        <taxon>Hacavirus</taxon>
        <taxon>Hacavirus italiense</taxon>
        <taxon>Hacavirus HCTV1</taxon>
    </lineage>
</organism>
<sequence>MAKTMLTTDTTRTGGDTTRTAKPVVSILENSNRLSDQVCALEGASE</sequence>
<feature type="region of interest" description="Disordered" evidence="1">
    <location>
        <begin position="1"/>
        <end position="22"/>
    </location>
</feature>
<name>R4TMP3_9CAUD</name>
<reference evidence="2 3" key="1">
    <citation type="submission" date="2012-12" db="EMBL/GenBank/DDBJ databases">
        <authorList>
            <person name="Sencilo A."/>
            <person name="Jacobs-Sera D."/>
            <person name="Russell D.A."/>
            <person name="Ko C."/>
            <person name="Atanasova N."/>
            <person name="Osterlund E."/>
            <person name="Oksanen H.M."/>
            <person name="Bamford D.H."/>
            <person name="Hatfull G.F."/>
            <person name="Roine E."/>
            <person name="Hendrix R.W."/>
        </authorList>
    </citation>
    <scope>NUCLEOTIDE SEQUENCE [LARGE SCALE GENOMIC DNA]</scope>
</reference>
<dbReference type="KEGG" id="vg:16193510"/>
<dbReference type="Proteomes" id="UP000202086">
    <property type="component" value="Segment"/>
</dbReference>
<dbReference type="EMBL" id="KC292029">
    <property type="protein sequence ID" value="AGM12022.1"/>
    <property type="molecule type" value="Genomic_DNA"/>
</dbReference>